<comment type="caution">
    <text evidence="2">The sequence shown here is derived from an EMBL/GenBank/DDBJ whole genome shotgun (WGS) entry which is preliminary data.</text>
</comment>
<sequence length="346" mass="38277">MAAAAVPPALLSDLWSARQCLDEHSYLFDKLRSRDMTVRRRLKRLAHINAELQQYGQQKEEEEAIVDLAADNDRKGAKGNEEIDKPSCCITRGQARELRRQMWWLQHQIQQVEQDEEQLFVRLGQVVADLQARQWLCQIRQQRYEQYGQQVEWLAQAADDEASSRDNGYSHGVSGHPCQTFAEAVPERAPEASQEAPTETTPPSLTVDSSFVADSPEMPILLDTTTASSASESAASAASVAGDHPCDIFSPLSPLAPAFEPQQSCTVDQAAVLASLGLHPAREETGEVIGDHVKEAAALDVTNLFVPAALQMRRKPHSHAASPAPLQPKRMSLPTVQFVWPENEQK</sequence>
<protein>
    <submittedName>
        <fullName evidence="2">Uncharacterized protein</fullName>
    </submittedName>
</protein>
<feature type="compositionally biased region" description="Polar residues" evidence="1">
    <location>
        <begin position="195"/>
        <end position="207"/>
    </location>
</feature>
<proteinExistence type="predicted"/>
<keyword evidence="3" id="KW-1185">Reference proteome</keyword>
<dbReference type="EMBL" id="CAWUON010000025">
    <property type="protein sequence ID" value="CAK7267168.1"/>
    <property type="molecule type" value="Genomic_DNA"/>
</dbReference>
<organism evidence="2 3">
    <name type="scientific">Sporothrix epigloea</name>
    <dbReference type="NCBI Taxonomy" id="1892477"/>
    <lineage>
        <taxon>Eukaryota</taxon>
        <taxon>Fungi</taxon>
        <taxon>Dikarya</taxon>
        <taxon>Ascomycota</taxon>
        <taxon>Pezizomycotina</taxon>
        <taxon>Sordariomycetes</taxon>
        <taxon>Sordariomycetidae</taxon>
        <taxon>Ophiostomatales</taxon>
        <taxon>Ophiostomataceae</taxon>
        <taxon>Sporothrix</taxon>
    </lineage>
</organism>
<feature type="region of interest" description="Disordered" evidence="1">
    <location>
        <begin position="183"/>
        <end position="207"/>
    </location>
</feature>
<gene>
    <name evidence="2" type="ORF">SEPCBS119000_002403</name>
</gene>
<name>A0ABP0DG10_9PEZI</name>
<reference evidence="2 3" key="1">
    <citation type="submission" date="2024-01" db="EMBL/GenBank/DDBJ databases">
        <authorList>
            <person name="Allen C."/>
            <person name="Tagirdzhanova G."/>
        </authorList>
    </citation>
    <scope>NUCLEOTIDE SEQUENCE [LARGE SCALE GENOMIC DNA]</scope>
    <source>
        <strain evidence="2 3">CBS 119000</strain>
    </source>
</reference>
<evidence type="ECO:0000313" key="2">
    <source>
        <dbReference type="EMBL" id="CAK7267168.1"/>
    </source>
</evidence>
<evidence type="ECO:0000256" key="1">
    <source>
        <dbReference type="SAM" id="MobiDB-lite"/>
    </source>
</evidence>
<evidence type="ECO:0000313" key="3">
    <source>
        <dbReference type="Proteomes" id="UP001642502"/>
    </source>
</evidence>
<accession>A0ABP0DG10</accession>
<dbReference type="Proteomes" id="UP001642502">
    <property type="component" value="Unassembled WGS sequence"/>
</dbReference>